<gene>
    <name evidence="4" type="ORF">DFH08DRAFT_782557</name>
</gene>
<feature type="region of interest" description="Disordered" evidence="2">
    <location>
        <begin position="510"/>
        <end position="556"/>
    </location>
</feature>
<name>A0AAD7EQF7_9AGAR</name>
<keyword evidence="5" id="KW-1185">Reference proteome</keyword>
<protein>
    <submittedName>
        <fullName evidence="4">Telomere length regulation protein-domain-containing protein</fullName>
    </submittedName>
</protein>
<evidence type="ECO:0000259" key="3">
    <source>
        <dbReference type="Pfam" id="PF10193"/>
    </source>
</evidence>
<dbReference type="Proteomes" id="UP001218218">
    <property type="component" value="Unassembled WGS sequence"/>
</dbReference>
<comment type="caution">
    <text evidence="4">The sequence shown here is derived from an EMBL/GenBank/DDBJ whole genome shotgun (WGS) entry which is preliminary data.</text>
</comment>
<dbReference type="EMBL" id="JARIHO010000023">
    <property type="protein sequence ID" value="KAJ7343671.1"/>
    <property type="molecule type" value="Genomic_DNA"/>
</dbReference>
<evidence type="ECO:0000313" key="5">
    <source>
        <dbReference type="Proteomes" id="UP001218218"/>
    </source>
</evidence>
<dbReference type="PANTHER" id="PTHR15830:SF10">
    <property type="entry name" value="TELOMERE LENGTH REGULATION PROTEIN TEL2 HOMOLOG"/>
    <property type="match status" value="1"/>
</dbReference>
<dbReference type="GO" id="GO:0042162">
    <property type="term" value="F:telomeric DNA binding"/>
    <property type="evidence" value="ECO:0007669"/>
    <property type="project" value="TreeGrafter"/>
</dbReference>
<evidence type="ECO:0000256" key="1">
    <source>
        <dbReference type="ARBA" id="ARBA00006133"/>
    </source>
</evidence>
<feature type="domain" description="Telomere length regulation protein conserved" evidence="3">
    <location>
        <begin position="572"/>
        <end position="691"/>
    </location>
</feature>
<dbReference type="InterPro" id="IPR051970">
    <property type="entry name" value="TEL2_Regulation"/>
</dbReference>
<dbReference type="Pfam" id="PF10193">
    <property type="entry name" value="Telomere_reg-2"/>
    <property type="match status" value="1"/>
</dbReference>
<dbReference type="GO" id="GO:0051879">
    <property type="term" value="F:Hsp90 protein binding"/>
    <property type="evidence" value="ECO:0007669"/>
    <property type="project" value="TreeGrafter"/>
</dbReference>
<feature type="compositionally biased region" description="Polar residues" evidence="2">
    <location>
        <begin position="510"/>
        <end position="524"/>
    </location>
</feature>
<dbReference type="InterPro" id="IPR038528">
    <property type="entry name" value="TEL2_C_sf"/>
</dbReference>
<dbReference type="GO" id="GO:0005829">
    <property type="term" value="C:cytosol"/>
    <property type="evidence" value="ECO:0007669"/>
    <property type="project" value="TreeGrafter"/>
</dbReference>
<dbReference type="PANTHER" id="PTHR15830">
    <property type="entry name" value="TELOMERE LENGTH REGULATION PROTEIN TEL2 FAMILY MEMBER"/>
    <property type="match status" value="1"/>
</dbReference>
<dbReference type="AlphaFoldDB" id="A0AAD7EQF7"/>
<dbReference type="InterPro" id="IPR019337">
    <property type="entry name" value="Telomere_length_regulation_dom"/>
</dbReference>
<comment type="similarity">
    <text evidence="1">Belongs to the TEL2 family.</text>
</comment>
<feature type="compositionally biased region" description="Low complexity" evidence="2">
    <location>
        <begin position="533"/>
        <end position="551"/>
    </location>
</feature>
<sequence length="996" mass="108591">MTGVTPDALQVEEVIGRLQAPVSDLSTVLSLLCSPLDCIGLLPPQFRRYNVEPLSPGAVNIARHIPTLQRAVLQHIGPTWESALAEQDSVPLLEQYFCPDTFSFASTAAGDVTVLAYSTILSLPLSDYSIRLLVRLSERYPIDRLHAAVFSQHTQNAKRTLGWEDCVRNIAAVPARVANSLQGKGVPPQLEHGSYLSAVCKRCEFIISSLPASPREHEVASVVYLLTKLVNLGTFPAAQPSSRSQPSFFQATLPQIRVRLTEENSATYSAAWGRMLRGFPSSSILQTILTSLFGSLSAESSVDDSPHQRALVRRESLVLLGLLGPVATDDTELWESISAVILTREWSEGLARIFVCWISGPQTDLEALELLLNCVVDMWSSPDHVRHSLLNRHRYLTTLLLVILSYFPPSSPTLQSLALSPTLISGVGKYIGHLDSSVRRCGMLAAEVVAHLSGKKLDFGDWDGDDGGRLWARKVRQLLLARDADANLDDAEETRPLPDEPDIQQIVTPGIQSARASEPTSSATEAGYDSDDSLSGYISQSSSRSNSPTPSELAEIEKDPTLGVGVKKVLRPVYLAQLGALIRPAGGLQVDESKLADEVEMGINCAEELIRKKKGYGTELEENAVNLVCGLVGLQNNYELKGFSAKRQGALNALVSCAPRVAAPCIIEEYFKNQYSTDQRYAMLNALALGARELAGLSVPPSSVPQSRIAFPSKTLPIGLHEKYLEDNNDEAARGLPLILDDISREALNRDAANVDQIPELVRERRLRVQKPQRVAEVDRRRIPYTPPPKNTTLNEVAAQYFIAPLINRFWVFFRDEQTREERTAHQDGRQRYQGAGTGLILNPIVLSHFLATLAILVHASKHAPEWLAVIGPDALELAVTLGTRPISSMEADDEEMQGSKSKEAAVLSTALELALVVLDGCLEVDGGRALGLDHTELLLGAGEWASAIFSRLDKGAKIAGGGGVQETKLKRAAAGVLLKVDDLTSRWRRSMIDTA</sequence>
<proteinExistence type="inferred from homology"/>
<accession>A0AAD7EQF7</accession>
<reference evidence="4" key="1">
    <citation type="submission" date="2023-03" db="EMBL/GenBank/DDBJ databases">
        <title>Massive genome expansion in bonnet fungi (Mycena s.s.) driven by repeated elements and novel gene families across ecological guilds.</title>
        <authorList>
            <consortium name="Lawrence Berkeley National Laboratory"/>
            <person name="Harder C.B."/>
            <person name="Miyauchi S."/>
            <person name="Viragh M."/>
            <person name="Kuo A."/>
            <person name="Thoen E."/>
            <person name="Andreopoulos B."/>
            <person name="Lu D."/>
            <person name="Skrede I."/>
            <person name="Drula E."/>
            <person name="Henrissat B."/>
            <person name="Morin E."/>
            <person name="Kohler A."/>
            <person name="Barry K."/>
            <person name="LaButti K."/>
            <person name="Morin E."/>
            <person name="Salamov A."/>
            <person name="Lipzen A."/>
            <person name="Mereny Z."/>
            <person name="Hegedus B."/>
            <person name="Baldrian P."/>
            <person name="Stursova M."/>
            <person name="Weitz H."/>
            <person name="Taylor A."/>
            <person name="Grigoriev I.V."/>
            <person name="Nagy L.G."/>
            <person name="Martin F."/>
            <person name="Kauserud H."/>
        </authorList>
    </citation>
    <scope>NUCLEOTIDE SEQUENCE</scope>
    <source>
        <strain evidence="4">CBHHK002</strain>
    </source>
</reference>
<dbReference type="GO" id="GO:0051083">
    <property type="term" value="P:'de novo' cotranslational protein folding"/>
    <property type="evidence" value="ECO:0007669"/>
    <property type="project" value="TreeGrafter"/>
</dbReference>
<dbReference type="Gene3D" id="1.25.40.720">
    <property type="entry name" value="Telomere length regulation protein 2, C-terminal domain"/>
    <property type="match status" value="1"/>
</dbReference>
<evidence type="ECO:0000313" key="4">
    <source>
        <dbReference type="EMBL" id="KAJ7343671.1"/>
    </source>
</evidence>
<organism evidence="4 5">
    <name type="scientific">Mycena albidolilacea</name>
    <dbReference type="NCBI Taxonomy" id="1033008"/>
    <lineage>
        <taxon>Eukaryota</taxon>
        <taxon>Fungi</taxon>
        <taxon>Dikarya</taxon>
        <taxon>Basidiomycota</taxon>
        <taxon>Agaricomycotina</taxon>
        <taxon>Agaricomycetes</taxon>
        <taxon>Agaricomycetidae</taxon>
        <taxon>Agaricales</taxon>
        <taxon>Marasmiineae</taxon>
        <taxon>Mycenaceae</taxon>
        <taxon>Mycena</taxon>
    </lineage>
</organism>
<evidence type="ECO:0000256" key="2">
    <source>
        <dbReference type="SAM" id="MobiDB-lite"/>
    </source>
</evidence>